<dbReference type="AlphaFoldDB" id="A0A7H9AUF4"/>
<keyword evidence="5 6" id="KW-0472">Membrane</keyword>
<dbReference type="InterPro" id="IPR050833">
    <property type="entry name" value="Poly_Biosynth_Transport"/>
</dbReference>
<evidence type="ECO:0000256" key="2">
    <source>
        <dbReference type="ARBA" id="ARBA00022475"/>
    </source>
</evidence>
<evidence type="ECO:0000256" key="6">
    <source>
        <dbReference type="SAM" id="Phobius"/>
    </source>
</evidence>
<keyword evidence="8" id="KW-1185">Reference proteome</keyword>
<keyword evidence="2" id="KW-1003">Cell membrane</keyword>
<feature type="transmembrane region" description="Helical" evidence="6">
    <location>
        <begin position="360"/>
        <end position="384"/>
    </location>
</feature>
<evidence type="ECO:0000256" key="4">
    <source>
        <dbReference type="ARBA" id="ARBA00022989"/>
    </source>
</evidence>
<dbReference type="PANTHER" id="PTHR30250:SF11">
    <property type="entry name" value="O-ANTIGEN TRANSPORTER-RELATED"/>
    <property type="match status" value="1"/>
</dbReference>
<dbReference type="PANTHER" id="PTHR30250">
    <property type="entry name" value="PST FAMILY PREDICTED COLANIC ACID TRANSPORTER"/>
    <property type="match status" value="1"/>
</dbReference>
<evidence type="ECO:0000256" key="1">
    <source>
        <dbReference type="ARBA" id="ARBA00004651"/>
    </source>
</evidence>
<accession>A0A7H9AUF4</accession>
<feature type="transmembrane region" description="Helical" evidence="6">
    <location>
        <begin position="421"/>
        <end position="440"/>
    </location>
</feature>
<evidence type="ECO:0000256" key="5">
    <source>
        <dbReference type="ARBA" id="ARBA00023136"/>
    </source>
</evidence>
<dbReference type="EMBL" id="CP058595">
    <property type="protein sequence ID" value="QLG47123.1"/>
    <property type="molecule type" value="Genomic_DNA"/>
</dbReference>
<sequence>MGIVLKQSLSNAVVTYLGFGIGAVNTLFLYTNFISDEYYGLVGVILSTSLILMPLFSFGVPLTLIKYYNAFTAKKELDAFLTLMLLLPILMLLPIGLVTYFFYDDIGSFLASENSMVKKYVWYIFFIGMALAYFEVFYAMTKARMKSVFGNFMKEIFVRLGVTVLLVLVYLSIIDVDFFLKALVGLYIARMLIMKIYAYRLHMPKLNFAFPKNSCAILSYTTLIILGGSSAVIQLEIDKFMINQYIEIQNVAYYSVAIYIATVVIVPSRAMHQITHPLTADILGKNDMVQLKKLYQKSSLTLLIISGLIFILILPNLADLYQLLPEEYRGGFVIVFLIGLVKVYDSLLGNNNAILYNSDYYKAVLFMGAFLAVLTVVFNLWLIPSYGIDGAAYATFLALFIYNTLKIFYVKVKFNMLPFTLETAKVFLLLIVVCGMFYFLELPFYPLINIGFKSILITGVYLFVIYKFKISDDVYGMLRKFFKKKP</sequence>
<feature type="transmembrane region" description="Helical" evidence="6">
    <location>
        <begin position="390"/>
        <end position="409"/>
    </location>
</feature>
<keyword evidence="4 6" id="KW-1133">Transmembrane helix</keyword>
<feature type="transmembrane region" description="Helical" evidence="6">
    <location>
        <begin position="179"/>
        <end position="198"/>
    </location>
</feature>
<dbReference type="InterPro" id="IPR002797">
    <property type="entry name" value="Polysacc_synth"/>
</dbReference>
<comment type="subcellular location">
    <subcellularLocation>
        <location evidence="1">Cell membrane</location>
        <topology evidence="1">Multi-pass membrane protein</topology>
    </subcellularLocation>
</comment>
<evidence type="ECO:0000313" key="7">
    <source>
        <dbReference type="EMBL" id="QLG47123.1"/>
    </source>
</evidence>
<protein>
    <submittedName>
        <fullName evidence="7">Oligosaccharide flippase family protein</fullName>
    </submittedName>
</protein>
<feature type="transmembrane region" description="Helical" evidence="6">
    <location>
        <begin position="120"/>
        <end position="140"/>
    </location>
</feature>
<evidence type="ECO:0000313" key="8">
    <source>
        <dbReference type="Proteomes" id="UP000509302"/>
    </source>
</evidence>
<dbReference type="Proteomes" id="UP000509302">
    <property type="component" value="Chromosome"/>
</dbReference>
<gene>
    <name evidence="7" type="ORF">HYG79_17750</name>
</gene>
<feature type="transmembrane region" description="Helical" evidence="6">
    <location>
        <begin position="330"/>
        <end position="348"/>
    </location>
</feature>
<organism evidence="7 8">
    <name type="scientific">Costertonia aggregata</name>
    <dbReference type="NCBI Taxonomy" id="343403"/>
    <lineage>
        <taxon>Bacteria</taxon>
        <taxon>Pseudomonadati</taxon>
        <taxon>Bacteroidota</taxon>
        <taxon>Flavobacteriia</taxon>
        <taxon>Flavobacteriales</taxon>
        <taxon>Flavobacteriaceae</taxon>
        <taxon>Costertonia</taxon>
    </lineage>
</organism>
<feature type="transmembrane region" description="Helical" evidence="6">
    <location>
        <begin position="152"/>
        <end position="173"/>
    </location>
</feature>
<dbReference type="RefSeq" id="WP_179243401.1">
    <property type="nucleotide sequence ID" value="NZ_CP058595.1"/>
</dbReference>
<name>A0A7H9AUF4_9FLAO</name>
<feature type="transmembrane region" description="Helical" evidence="6">
    <location>
        <begin position="39"/>
        <end position="65"/>
    </location>
</feature>
<evidence type="ECO:0000256" key="3">
    <source>
        <dbReference type="ARBA" id="ARBA00022692"/>
    </source>
</evidence>
<feature type="transmembrane region" description="Helical" evidence="6">
    <location>
        <begin position="300"/>
        <end position="318"/>
    </location>
</feature>
<feature type="transmembrane region" description="Helical" evidence="6">
    <location>
        <begin position="77"/>
        <end position="100"/>
    </location>
</feature>
<feature type="transmembrane region" description="Helical" evidence="6">
    <location>
        <begin position="251"/>
        <end position="268"/>
    </location>
</feature>
<feature type="transmembrane region" description="Helical" evidence="6">
    <location>
        <begin position="12"/>
        <end position="33"/>
    </location>
</feature>
<dbReference type="KEGG" id="cagg:HYG79_17750"/>
<feature type="transmembrane region" description="Helical" evidence="6">
    <location>
        <begin position="210"/>
        <end position="231"/>
    </location>
</feature>
<proteinExistence type="predicted"/>
<reference evidence="7 8" key="1">
    <citation type="journal article" date="2006" name="Int. J. Syst. Evol. Microbiol.">
        <title>Costertonia aggregata gen. nov., sp. nov., a mesophilic marine bacterium of the family Flavobacteriaceae, isolated from a mature biofilm.</title>
        <authorList>
            <person name="Kwon K.K."/>
            <person name="Lee Y.K."/>
            <person name="Lee H.K."/>
        </authorList>
    </citation>
    <scope>NUCLEOTIDE SEQUENCE [LARGE SCALE GENOMIC DNA]</scope>
    <source>
        <strain evidence="7 8">KCCM 42265</strain>
    </source>
</reference>
<feature type="transmembrane region" description="Helical" evidence="6">
    <location>
        <begin position="446"/>
        <end position="466"/>
    </location>
</feature>
<dbReference type="Pfam" id="PF01943">
    <property type="entry name" value="Polysacc_synt"/>
    <property type="match status" value="1"/>
</dbReference>
<keyword evidence="3 6" id="KW-0812">Transmembrane</keyword>
<dbReference type="GO" id="GO:0005886">
    <property type="term" value="C:plasma membrane"/>
    <property type="evidence" value="ECO:0007669"/>
    <property type="project" value="UniProtKB-SubCell"/>
</dbReference>